<dbReference type="SUPFAM" id="SSF88723">
    <property type="entry name" value="PIN domain-like"/>
    <property type="match status" value="1"/>
</dbReference>
<keyword evidence="5" id="KW-0378">Hydrolase</keyword>
<keyword evidence="3" id="KW-0540">Nuclease</keyword>
<dbReference type="PANTHER" id="PTHR33653">
    <property type="entry name" value="RIBONUCLEASE VAPC2"/>
    <property type="match status" value="1"/>
</dbReference>
<dbReference type="AlphaFoldDB" id="A0A7U7GD87"/>
<dbReference type="GO" id="GO:0046872">
    <property type="term" value="F:metal ion binding"/>
    <property type="evidence" value="ECO:0007669"/>
    <property type="project" value="UniProtKB-KW"/>
</dbReference>
<name>A0A7U7GD87_9GAMM</name>
<dbReference type="GO" id="GO:0016787">
    <property type="term" value="F:hydrolase activity"/>
    <property type="evidence" value="ECO:0007669"/>
    <property type="project" value="UniProtKB-KW"/>
</dbReference>
<dbReference type="Proteomes" id="UP000019184">
    <property type="component" value="Unassembled WGS sequence"/>
</dbReference>
<sequence>MSGIVKYLLDTHIVIGMYGLAPAVLTLLANYGADTSNAGISPITRIELLCHPDLTDADRSGLEAVLSHLVRYALDPKVEDAAIAIRRATRTKTPDAIILATAQVHGLQLLTLDQRLATLAAKT</sequence>
<evidence type="ECO:0000256" key="5">
    <source>
        <dbReference type="ARBA" id="ARBA00022801"/>
    </source>
</evidence>
<proteinExistence type="inferred from homology"/>
<dbReference type="Pfam" id="PF01850">
    <property type="entry name" value="PIN"/>
    <property type="match status" value="1"/>
</dbReference>
<feature type="domain" description="PIN" evidence="8">
    <location>
        <begin position="7"/>
        <end position="120"/>
    </location>
</feature>
<dbReference type="RefSeq" id="WP_034434339.1">
    <property type="nucleotide sequence ID" value="NZ_CBTK010000241.1"/>
</dbReference>
<keyword evidence="10" id="KW-1185">Reference proteome</keyword>
<dbReference type="InterPro" id="IPR050556">
    <property type="entry name" value="Type_II_TA_system_RNase"/>
</dbReference>
<keyword evidence="6" id="KW-0460">Magnesium</keyword>
<dbReference type="EMBL" id="CBTK010000241">
    <property type="protein sequence ID" value="CDH45987.1"/>
    <property type="molecule type" value="Genomic_DNA"/>
</dbReference>
<accession>A0A7U7GD87</accession>
<evidence type="ECO:0000313" key="10">
    <source>
        <dbReference type="Proteomes" id="UP000019184"/>
    </source>
</evidence>
<organism evidence="9 10">
    <name type="scientific">Candidatus Contendobacter odensis Run_B_J11</name>
    <dbReference type="NCBI Taxonomy" id="1400861"/>
    <lineage>
        <taxon>Bacteria</taxon>
        <taxon>Pseudomonadati</taxon>
        <taxon>Pseudomonadota</taxon>
        <taxon>Gammaproteobacteria</taxon>
        <taxon>Candidatus Competibacteraceae</taxon>
        <taxon>Candidatus Contendibacter</taxon>
    </lineage>
</organism>
<reference evidence="9 10" key="1">
    <citation type="journal article" date="2014" name="ISME J.">
        <title>Candidatus Competibacter-lineage genomes retrieved from metagenomes reveal functional metabolic diversity.</title>
        <authorList>
            <person name="McIlroy S.J."/>
            <person name="Albertsen M."/>
            <person name="Andresen E.K."/>
            <person name="Saunders A.M."/>
            <person name="Kristiansen R."/>
            <person name="Stokholm-Bjerregaard M."/>
            <person name="Nielsen K.L."/>
            <person name="Nielsen P.H."/>
        </authorList>
    </citation>
    <scope>NUCLEOTIDE SEQUENCE [LARGE SCALE GENOMIC DNA]</scope>
    <source>
        <strain evidence="9 10">Run_B_J11</strain>
    </source>
</reference>
<dbReference type="OrthoDB" id="532510at2"/>
<keyword evidence="2" id="KW-1277">Toxin-antitoxin system</keyword>
<comment type="similarity">
    <text evidence="7">Belongs to the PINc/VapC protein family.</text>
</comment>
<keyword evidence="4" id="KW-0479">Metal-binding</keyword>
<gene>
    <name evidence="9" type="ORF">BN874_3150003</name>
</gene>
<dbReference type="Gene3D" id="3.40.50.1010">
    <property type="entry name" value="5'-nuclease"/>
    <property type="match status" value="1"/>
</dbReference>
<comment type="cofactor">
    <cofactor evidence="1">
        <name>Mg(2+)</name>
        <dbReference type="ChEBI" id="CHEBI:18420"/>
    </cofactor>
</comment>
<evidence type="ECO:0000256" key="3">
    <source>
        <dbReference type="ARBA" id="ARBA00022722"/>
    </source>
</evidence>
<dbReference type="PANTHER" id="PTHR33653:SF1">
    <property type="entry name" value="RIBONUCLEASE VAPC2"/>
    <property type="match status" value="1"/>
</dbReference>
<evidence type="ECO:0000259" key="8">
    <source>
        <dbReference type="Pfam" id="PF01850"/>
    </source>
</evidence>
<dbReference type="InterPro" id="IPR002716">
    <property type="entry name" value="PIN_dom"/>
</dbReference>
<dbReference type="GO" id="GO:0004518">
    <property type="term" value="F:nuclease activity"/>
    <property type="evidence" value="ECO:0007669"/>
    <property type="project" value="UniProtKB-KW"/>
</dbReference>
<evidence type="ECO:0000313" key="9">
    <source>
        <dbReference type="EMBL" id="CDH45987.1"/>
    </source>
</evidence>
<comment type="caution">
    <text evidence="9">The sequence shown here is derived from an EMBL/GenBank/DDBJ whole genome shotgun (WGS) entry which is preliminary data.</text>
</comment>
<evidence type="ECO:0000256" key="2">
    <source>
        <dbReference type="ARBA" id="ARBA00022649"/>
    </source>
</evidence>
<evidence type="ECO:0000256" key="4">
    <source>
        <dbReference type="ARBA" id="ARBA00022723"/>
    </source>
</evidence>
<evidence type="ECO:0000256" key="1">
    <source>
        <dbReference type="ARBA" id="ARBA00001946"/>
    </source>
</evidence>
<evidence type="ECO:0000256" key="7">
    <source>
        <dbReference type="ARBA" id="ARBA00038093"/>
    </source>
</evidence>
<dbReference type="InterPro" id="IPR029060">
    <property type="entry name" value="PIN-like_dom_sf"/>
</dbReference>
<evidence type="ECO:0000256" key="6">
    <source>
        <dbReference type="ARBA" id="ARBA00022842"/>
    </source>
</evidence>
<protein>
    <submittedName>
        <fullName evidence="9">PilT protein domain protein</fullName>
    </submittedName>
</protein>